<evidence type="ECO:0000313" key="3">
    <source>
        <dbReference type="EMBL" id="RHA56083.1"/>
    </source>
</evidence>
<dbReference type="InterPro" id="IPR010982">
    <property type="entry name" value="Lambda_DNA-bd_dom_sf"/>
</dbReference>
<dbReference type="SUPFAM" id="SSF47413">
    <property type="entry name" value="lambda repressor-like DNA-binding domains"/>
    <property type="match status" value="1"/>
</dbReference>
<keyword evidence="1" id="KW-0238">DNA-binding</keyword>
<gene>
    <name evidence="4" type="ORF">DW652_02490</name>
    <name evidence="3" type="ORF">DW929_03090</name>
</gene>
<evidence type="ECO:0000259" key="2">
    <source>
        <dbReference type="PROSITE" id="PS50943"/>
    </source>
</evidence>
<evidence type="ECO:0000313" key="5">
    <source>
        <dbReference type="Proteomes" id="UP000284598"/>
    </source>
</evidence>
<dbReference type="CDD" id="cd00093">
    <property type="entry name" value="HTH_XRE"/>
    <property type="match status" value="1"/>
</dbReference>
<dbReference type="PANTHER" id="PTHR46558">
    <property type="entry name" value="TRACRIPTIONAL REGULATORY PROTEIN-RELATED-RELATED"/>
    <property type="match status" value="1"/>
</dbReference>
<accession>A0A413S375</accession>
<sequence length="203" mass="22936">MGKNKREFSLNAKNLASANLGQKIRFYRQIAGMTQKELGAACGVNESTIRNYELGNRYPDSDTIFEISNALEISPYVLATPDPISAASSLQYLFSMEKTLDLTPTTIDGKVYLEVSSEIDVNDATVAPLSNLKRMFSHWATMYEKFINEEIDEETYLLWQAKYLSFGTDSADFLLDAENEKAIEVDKNISDAKKRFRKANLKD</sequence>
<evidence type="ECO:0000313" key="4">
    <source>
        <dbReference type="EMBL" id="RHF90175.1"/>
    </source>
</evidence>
<feature type="domain" description="HTH cro/C1-type" evidence="2">
    <location>
        <begin position="24"/>
        <end position="78"/>
    </location>
</feature>
<reference evidence="5 6" key="1">
    <citation type="submission" date="2018-08" db="EMBL/GenBank/DDBJ databases">
        <title>A genome reference for cultivated species of the human gut microbiota.</title>
        <authorList>
            <person name="Zou Y."/>
            <person name="Xue W."/>
            <person name="Luo G."/>
        </authorList>
    </citation>
    <scope>NUCLEOTIDE SEQUENCE [LARGE SCALE GENOMIC DNA]</scope>
    <source>
        <strain evidence="4 6">AM23-22</strain>
        <strain evidence="3 5">AM43-2</strain>
    </source>
</reference>
<organism evidence="3 5">
    <name type="scientific">Eubacterium ventriosum</name>
    <dbReference type="NCBI Taxonomy" id="39496"/>
    <lineage>
        <taxon>Bacteria</taxon>
        <taxon>Bacillati</taxon>
        <taxon>Bacillota</taxon>
        <taxon>Clostridia</taxon>
        <taxon>Eubacteriales</taxon>
        <taxon>Eubacteriaceae</taxon>
        <taxon>Eubacterium</taxon>
    </lineage>
</organism>
<dbReference type="EMBL" id="QRHR01000002">
    <property type="protein sequence ID" value="RHF90175.1"/>
    <property type="molecule type" value="Genomic_DNA"/>
</dbReference>
<dbReference type="PROSITE" id="PS50943">
    <property type="entry name" value="HTH_CROC1"/>
    <property type="match status" value="1"/>
</dbReference>
<dbReference type="GO" id="GO:0003677">
    <property type="term" value="F:DNA binding"/>
    <property type="evidence" value="ECO:0007669"/>
    <property type="project" value="UniProtKB-KW"/>
</dbReference>
<protein>
    <submittedName>
        <fullName evidence="3">XRE family transcriptional regulator</fullName>
    </submittedName>
</protein>
<evidence type="ECO:0000313" key="6">
    <source>
        <dbReference type="Proteomes" id="UP000286186"/>
    </source>
</evidence>
<dbReference type="Proteomes" id="UP000286186">
    <property type="component" value="Unassembled WGS sequence"/>
</dbReference>
<dbReference type="InterPro" id="IPR001387">
    <property type="entry name" value="Cro/C1-type_HTH"/>
</dbReference>
<dbReference type="Gene3D" id="1.10.260.40">
    <property type="entry name" value="lambda repressor-like DNA-binding domains"/>
    <property type="match status" value="1"/>
</dbReference>
<dbReference type="RefSeq" id="WP_118024871.1">
    <property type="nucleotide sequence ID" value="NZ_DBFJSC010000181.1"/>
</dbReference>
<name>A0A413S375_9FIRM</name>
<dbReference type="EMBL" id="QSFO01000003">
    <property type="protein sequence ID" value="RHA56083.1"/>
    <property type="molecule type" value="Genomic_DNA"/>
</dbReference>
<proteinExistence type="predicted"/>
<comment type="caution">
    <text evidence="3">The sequence shown here is derived from an EMBL/GenBank/DDBJ whole genome shotgun (WGS) entry which is preliminary data.</text>
</comment>
<dbReference type="SMART" id="SM00530">
    <property type="entry name" value="HTH_XRE"/>
    <property type="match status" value="1"/>
</dbReference>
<dbReference type="Pfam" id="PF01381">
    <property type="entry name" value="HTH_3"/>
    <property type="match status" value="1"/>
</dbReference>
<dbReference type="Proteomes" id="UP000284598">
    <property type="component" value="Unassembled WGS sequence"/>
</dbReference>
<dbReference type="PANTHER" id="PTHR46558:SF4">
    <property type="entry name" value="DNA-BIDING PHAGE PROTEIN"/>
    <property type="match status" value="1"/>
</dbReference>
<evidence type="ECO:0000256" key="1">
    <source>
        <dbReference type="ARBA" id="ARBA00023125"/>
    </source>
</evidence>
<dbReference type="AlphaFoldDB" id="A0A413S375"/>